<feature type="transmembrane region" description="Helical" evidence="1">
    <location>
        <begin position="31"/>
        <end position="52"/>
    </location>
</feature>
<sequence>MVQSAPMSKGTRGDFADDPDSVFVDVPPGPAWITLADVLIAGGAAVGTFFAAKHFGASGLLATVLAALAVPLAGFKLSWFAHQRRIPRLTVEAFDAARRAGSLALAEFRRANPEHAQVDWSLVASSSEGNVIHCMGQREGADPMARGIVGFYLVAADGAIREVADPHPRGRYAQRIVRSECVNARA</sequence>
<comment type="caution">
    <text evidence="2">The sequence shown here is derived from an EMBL/GenBank/DDBJ whole genome shotgun (WGS) entry which is preliminary data.</text>
</comment>
<name>A0ABT6NQZ6_9BACT</name>
<reference evidence="2 3" key="1">
    <citation type="submission" date="2023-04" db="EMBL/GenBank/DDBJ databases">
        <title>The genome sequence of Polyangium sorediatum DSM14670.</title>
        <authorList>
            <person name="Zhang X."/>
        </authorList>
    </citation>
    <scope>NUCLEOTIDE SEQUENCE [LARGE SCALE GENOMIC DNA]</scope>
    <source>
        <strain evidence="2 3">DSM 14670</strain>
    </source>
</reference>
<keyword evidence="1" id="KW-1133">Transmembrane helix</keyword>
<dbReference type="Proteomes" id="UP001160301">
    <property type="component" value="Unassembled WGS sequence"/>
</dbReference>
<keyword evidence="3" id="KW-1185">Reference proteome</keyword>
<keyword evidence="1" id="KW-0472">Membrane</keyword>
<feature type="transmembrane region" description="Helical" evidence="1">
    <location>
        <begin position="59"/>
        <end position="81"/>
    </location>
</feature>
<organism evidence="2 3">
    <name type="scientific">Polyangium sorediatum</name>
    <dbReference type="NCBI Taxonomy" id="889274"/>
    <lineage>
        <taxon>Bacteria</taxon>
        <taxon>Pseudomonadati</taxon>
        <taxon>Myxococcota</taxon>
        <taxon>Polyangia</taxon>
        <taxon>Polyangiales</taxon>
        <taxon>Polyangiaceae</taxon>
        <taxon>Polyangium</taxon>
    </lineage>
</organism>
<keyword evidence="1" id="KW-0812">Transmembrane</keyword>
<evidence type="ECO:0000256" key="1">
    <source>
        <dbReference type="SAM" id="Phobius"/>
    </source>
</evidence>
<proteinExistence type="predicted"/>
<evidence type="ECO:0000313" key="3">
    <source>
        <dbReference type="Proteomes" id="UP001160301"/>
    </source>
</evidence>
<evidence type="ECO:0000313" key="2">
    <source>
        <dbReference type="EMBL" id="MDI1430739.1"/>
    </source>
</evidence>
<dbReference type="EMBL" id="JARZHI010000010">
    <property type="protein sequence ID" value="MDI1430739.1"/>
    <property type="molecule type" value="Genomic_DNA"/>
</dbReference>
<accession>A0ABT6NQZ6</accession>
<gene>
    <name evidence="2" type="ORF">QHF89_14700</name>
</gene>
<protein>
    <submittedName>
        <fullName evidence="2">Uncharacterized protein</fullName>
    </submittedName>
</protein>